<feature type="region of interest" description="Disordered" evidence="2">
    <location>
        <begin position="494"/>
        <end position="553"/>
    </location>
</feature>
<feature type="compositionally biased region" description="Low complexity" evidence="2">
    <location>
        <begin position="198"/>
        <end position="209"/>
    </location>
</feature>
<dbReference type="EMBL" id="JAUUTY010000005">
    <property type="protein sequence ID" value="KAK1631440.1"/>
    <property type="molecule type" value="Genomic_DNA"/>
</dbReference>
<organism evidence="3 4">
    <name type="scientific">Lolium multiflorum</name>
    <name type="common">Italian ryegrass</name>
    <name type="synonym">Lolium perenne subsp. multiflorum</name>
    <dbReference type="NCBI Taxonomy" id="4521"/>
    <lineage>
        <taxon>Eukaryota</taxon>
        <taxon>Viridiplantae</taxon>
        <taxon>Streptophyta</taxon>
        <taxon>Embryophyta</taxon>
        <taxon>Tracheophyta</taxon>
        <taxon>Spermatophyta</taxon>
        <taxon>Magnoliopsida</taxon>
        <taxon>Liliopsida</taxon>
        <taxon>Poales</taxon>
        <taxon>Poaceae</taxon>
        <taxon>BOP clade</taxon>
        <taxon>Pooideae</taxon>
        <taxon>Poodae</taxon>
        <taxon>Poeae</taxon>
        <taxon>Poeae Chloroplast Group 2 (Poeae type)</taxon>
        <taxon>Loliodinae</taxon>
        <taxon>Loliinae</taxon>
        <taxon>Lolium</taxon>
    </lineage>
</organism>
<keyword evidence="4" id="KW-1185">Reference proteome</keyword>
<dbReference type="Proteomes" id="UP001231189">
    <property type="component" value="Unassembled WGS sequence"/>
</dbReference>
<protein>
    <submittedName>
        <fullName evidence="3">Uncharacterized protein</fullName>
    </submittedName>
</protein>
<feature type="compositionally biased region" description="Basic and acidic residues" evidence="2">
    <location>
        <begin position="224"/>
        <end position="238"/>
    </location>
</feature>
<feature type="compositionally biased region" description="Acidic residues" evidence="2">
    <location>
        <begin position="519"/>
        <end position="528"/>
    </location>
</feature>
<feature type="compositionally biased region" description="Acidic residues" evidence="2">
    <location>
        <begin position="544"/>
        <end position="553"/>
    </location>
</feature>
<feature type="compositionally biased region" description="Polar residues" evidence="2">
    <location>
        <begin position="120"/>
        <end position="130"/>
    </location>
</feature>
<reference evidence="3" key="1">
    <citation type="submission" date="2023-07" db="EMBL/GenBank/DDBJ databases">
        <title>A chromosome-level genome assembly of Lolium multiflorum.</title>
        <authorList>
            <person name="Chen Y."/>
            <person name="Copetti D."/>
            <person name="Kolliker R."/>
            <person name="Studer B."/>
        </authorList>
    </citation>
    <scope>NUCLEOTIDE SEQUENCE</scope>
    <source>
        <strain evidence="3">02402/16</strain>
        <tissue evidence="3">Leaf</tissue>
    </source>
</reference>
<dbReference type="AlphaFoldDB" id="A0AAD8W120"/>
<evidence type="ECO:0000313" key="3">
    <source>
        <dbReference type="EMBL" id="KAK1631440.1"/>
    </source>
</evidence>
<sequence length="553" mass="60643">MRATKDNLSADAIDKRIRVLIKIPRELHVHVCNKDIHMNGSGTALEALEESELGTLLRIPSTGNTDPEAASEAEAHEAPRPSKRKRAAPSSPSAKRARDALSIAATRKAEAEKKRLKLIDTSNRAQTDIQQFFRPSGSENHPPKAPKAPKKKTKPSPASIPVTPEVRVPPKAVSATKPDPKDVINVDDIPEDPAAETAQGDSGKGASSSAPPPEQPTATSAEPTAEHTRKPHEDLRVHVLEQMTEIEGLRRTAESSHQAVLRLETRLKEETDKRPTIDALSAKVQVLEAENETLKNFLKESSEKETKEKKELSEKHSREMAELADKLKKSQQRVTTLAAKNKSQEAEAEAIDKLIFPSLGFEWTKDSTLKRTEAYEEARSSIDDLVEACRGIAKSLNLKKAKTTVIDRMTKLMQNVPELIKDWQESSSRGVAALVLATCKAHFPTMRFADVARGVPKDTVMRHLLAEAMGFDRLFAGRVNHSFWYNKYDLPKGFSDPEEEEEEAAEEGDEEGSGSSADHDEEGSDFDDGGSGGGSDDGSAYIASDEEQSSENL</sequence>
<evidence type="ECO:0000256" key="1">
    <source>
        <dbReference type="SAM" id="Coils"/>
    </source>
</evidence>
<accession>A0AAD8W120</accession>
<keyword evidence="1" id="KW-0175">Coiled coil</keyword>
<evidence type="ECO:0000313" key="4">
    <source>
        <dbReference type="Proteomes" id="UP001231189"/>
    </source>
</evidence>
<gene>
    <name evidence="3" type="ORF">QYE76_005755</name>
</gene>
<evidence type="ECO:0000256" key="2">
    <source>
        <dbReference type="SAM" id="MobiDB-lite"/>
    </source>
</evidence>
<feature type="coiled-coil region" evidence="1">
    <location>
        <begin position="277"/>
        <end position="347"/>
    </location>
</feature>
<proteinExistence type="predicted"/>
<comment type="caution">
    <text evidence="3">The sequence shown here is derived from an EMBL/GenBank/DDBJ whole genome shotgun (WGS) entry which is preliminary data.</text>
</comment>
<feature type="region of interest" description="Disordered" evidence="2">
    <location>
        <begin position="58"/>
        <end position="238"/>
    </location>
</feature>
<feature type="compositionally biased region" description="Acidic residues" evidence="2">
    <location>
        <begin position="496"/>
        <end position="512"/>
    </location>
</feature>
<name>A0AAD8W120_LOLMU</name>